<name>A0ABU0DZK4_9FIRM</name>
<gene>
    <name evidence="1" type="ORF">J2S15_000742</name>
</gene>
<sequence length="109" mass="12361">MEKIVSGKHEFEIVEHVPQGYEIWNIGENMIDGYLPLAQVDSDYKVNPKTLKAIKVDGAQIILSAVGYKPKTVKGMEKFINKYDGNKSKQWIVDKIKKALPIMRTIKGL</sequence>
<accession>A0ABU0DZK4</accession>
<reference evidence="1 2" key="1">
    <citation type="submission" date="2023-07" db="EMBL/GenBank/DDBJ databases">
        <title>Genomic Encyclopedia of Type Strains, Phase IV (KMG-IV): sequencing the most valuable type-strain genomes for metagenomic binning, comparative biology and taxonomic classification.</title>
        <authorList>
            <person name="Goeker M."/>
        </authorList>
    </citation>
    <scope>NUCLEOTIDE SEQUENCE [LARGE SCALE GENOMIC DNA]</scope>
    <source>
        <strain evidence="1 2">DSM 16784</strain>
    </source>
</reference>
<comment type="caution">
    <text evidence="1">The sequence shown here is derived from an EMBL/GenBank/DDBJ whole genome shotgun (WGS) entry which is preliminary data.</text>
</comment>
<protein>
    <submittedName>
        <fullName evidence="1">Uncharacterized protein</fullName>
    </submittedName>
</protein>
<dbReference type="Proteomes" id="UP001230220">
    <property type="component" value="Unassembled WGS sequence"/>
</dbReference>
<proteinExistence type="predicted"/>
<organism evidence="1 2">
    <name type="scientific">Breznakia pachnodae</name>
    <dbReference type="NCBI Taxonomy" id="265178"/>
    <lineage>
        <taxon>Bacteria</taxon>
        <taxon>Bacillati</taxon>
        <taxon>Bacillota</taxon>
        <taxon>Erysipelotrichia</taxon>
        <taxon>Erysipelotrichales</taxon>
        <taxon>Erysipelotrichaceae</taxon>
        <taxon>Breznakia</taxon>
    </lineage>
</organism>
<evidence type="ECO:0000313" key="1">
    <source>
        <dbReference type="EMBL" id="MDQ0360011.1"/>
    </source>
</evidence>
<keyword evidence="2" id="KW-1185">Reference proteome</keyword>
<dbReference type="EMBL" id="JAUSUR010000001">
    <property type="protein sequence ID" value="MDQ0360011.1"/>
    <property type="molecule type" value="Genomic_DNA"/>
</dbReference>
<dbReference type="RefSeq" id="WP_307405582.1">
    <property type="nucleotide sequence ID" value="NZ_JAUSUR010000001.1"/>
</dbReference>
<evidence type="ECO:0000313" key="2">
    <source>
        <dbReference type="Proteomes" id="UP001230220"/>
    </source>
</evidence>